<dbReference type="PANTHER" id="PTHR43737">
    <property type="entry name" value="BLL7424 PROTEIN"/>
    <property type="match status" value="1"/>
</dbReference>
<dbReference type="InterPro" id="IPR006311">
    <property type="entry name" value="TAT_signal"/>
</dbReference>
<dbReference type="InterPro" id="IPR010869">
    <property type="entry name" value="DUF1501"/>
</dbReference>
<sequence length="458" mass="50311">MNNPANLMQATLSRRSFLQSGFLTLGGLGLADLLRLRAEAASTSGSTPDTSVILIWLQGGPSHMETYDLKPEAPVEYRGEFNPIHTNVPGMNICEYLPLHAKVADRFTLIRSISHGFANHAGGAGRFLSGRDPLRPLERTSQFPTIGPIVSRMRDHVNIGIPNYIGNQPNVYGGGSAYLGESALPFVVGSDPNAKNYRVPNITLDDKLKDRLDDRVTLLASFDNMRRDLDQNGSLQSIDKFNSRALDMLTSDKSRDAFDITQESEATRDKYGRHKWGQRALLARRLVEAGSSFVTMQMQNPGITGCAGNWDIHAVNGHLYDDLRGRLPVFDRAVSALIEDIYERGLDEKVMVIVSGEFGRTPRINPQKGTRSKVMQPGRDHWPGAMSVLVSGGGMQMGQVIGSTTANGAYAKDNKLDPNDLLSTVYRFLGIDQTHEFLDYSGRPMPILPSGKPIVELG</sequence>
<reference evidence="1 2" key="1">
    <citation type="journal article" date="2018" name="Nat. Biotechnol.">
        <title>A standardized bacterial taxonomy based on genome phylogeny substantially revises the tree of life.</title>
        <authorList>
            <person name="Parks D.H."/>
            <person name="Chuvochina M."/>
            <person name="Waite D.W."/>
            <person name="Rinke C."/>
            <person name="Skarshewski A."/>
            <person name="Chaumeil P.A."/>
            <person name="Hugenholtz P."/>
        </authorList>
    </citation>
    <scope>NUCLEOTIDE SEQUENCE [LARGE SCALE GENOMIC DNA]</scope>
    <source>
        <strain evidence="1">UBA9375</strain>
    </source>
</reference>
<dbReference type="Pfam" id="PF07394">
    <property type="entry name" value="DUF1501"/>
    <property type="match status" value="1"/>
</dbReference>
<comment type="caution">
    <text evidence="1">The sequence shown here is derived from an EMBL/GenBank/DDBJ whole genome shotgun (WGS) entry which is preliminary data.</text>
</comment>
<dbReference type="PANTHER" id="PTHR43737:SF1">
    <property type="entry name" value="DUF1501 DOMAIN-CONTAINING PROTEIN"/>
    <property type="match status" value="1"/>
</dbReference>
<name>A0A3D3RCR4_9PLAN</name>
<dbReference type="AlphaFoldDB" id="A0A3D3RCR4"/>
<evidence type="ECO:0000313" key="1">
    <source>
        <dbReference type="EMBL" id="HCO26613.1"/>
    </source>
</evidence>
<accession>A0A3D3RCR4</accession>
<dbReference type="SUPFAM" id="SSF53649">
    <property type="entry name" value="Alkaline phosphatase-like"/>
    <property type="match status" value="1"/>
</dbReference>
<dbReference type="EMBL" id="DQAY01000165">
    <property type="protein sequence ID" value="HCO26613.1"/>
    <property type="molecule type" value="Genomic_DNA"/>
</dbReference>
<dbReference type="Proteomes" id="UP000263642">
    <property type="component" value="Unassembled WGS sequence"/>
</dbReference>
<dbReference type="PROSITE" id="PS51318">
    <property type="entry name" value="TAT"/>
    <property type="match status" value="1"/>
</dbReference>
<proteinExistence type="predicted"/>
<protein>
    <submittedName>
        <fullName evidence="1">DUF1501 domain-containing protein</fullName>
    </submittedName>
</protein>
<evidence type="ECO:0000313" key="2">
    <source>
        <dbReference type="Proteomes" id="UP000263642"/>
    </source>
</evidence>
<gene>
    <name evidence="1" type="ORF">DIT97_27710</name>
</gene>
<dbReference type="InterPro" id="IPR017850">
    <property type="entry name" value="Alkaline_phosphatase_core_sf"/>
</dbReference>
<organism evidence="1 2">
    <name type="scientific">Gimesia maris</name>
    <dbReference type="NCBI Taxonomy" id="122"/>
    <lineage>
        <taxon>Bacteria</taxon>
        <taxon>Pseudomonadati</taxon>
        <taxon>Planctomycetota</taxon>
        <taxon>Planctomycetia</taxon>
        <taxon>Planctomycetales</taxon>
        <taxon>Planctomycetaceae</taxon>
        <taxon>Gimesia</taxon>
    </lineage>
</organism>